<proteinExistence type="predicted"/>
<accession>A0A914P9U9</accession>
<reference evidence="2" key="1">
    <citation type="submission" date="2022-11" db="UniProtKB">
        <authorList>
            <consortium name="WormBaseParasite"/>
        </authorList>
    </citation>
    <scope>IDENTIFICATION</scope>
</reference>
<organism evidence="1 2">
    <name type="scientific">Panagrolaimus davidi</name>
    <dbReference type="NCBI Taxonomy" id="227884"/>
    <lineage>
        <taxon>Eukaryota</taxon>
        <taxon>Metazoa</taxon>
        <taxon>Ecdysozoa</taxon>
        <taxon>Nematoda</taxon>
        <taxon>Chromadorea</taxon>
        <taxon>Rhabditida</taxon>
        <taxon>Tylenchina</taxon>
        <taxon>Panagrolaimomorpha</taxon>
        <taxon>Panagrolaimoidea</taxon>
        <taxon>Panagrolaimidae</taxon>
        <taxon>Panagrolaimus</taxon>
    </lineage>
</organism>
<dbReference type="AlphaFoldDB" id="A0A914P9U9"/>
<sequence>MEQFSYDRAALALRKPQSYLVFDNNKLVAAVLRTFYTRDEFFKIFNGELSHTNPSFLIKDDYAEDIKAKGYSLNASRIAVINEGCFSQIGKFLPPDVEILEFGIAVGTGMKELFCLPYEDFKENGIPIFGDISDKYCYALLGKHDDMLRILENETTGKYSISKSHL</sequence>
<dbReference type="WBParaSite" id="PDA_v2.g14843.t1">
    <property type="protein sequence ID" value="PDA_v2.g14843.t1"/>
    <property type="gene ID" value="PDA_v2.g14843"/>
</dbReference>
<name>A0A914P9U9_9BILA</name>
<dbReference type="Proteomes" id="UP000887578">
    <property type="component" value="Unplaced"/>
</dbReference>
<keyword evidence="1" id="KW-1185">Reference proteome</keyword>
<evidence type="ECO:0000313" key="2">
    <source>
        <dbReference type="WBParaSite" id="PDA_v2.g14843.t1"/>
    </source>
</evidence>
<evidence type="ECO:0000313" key="1">
    <source>
        <dbReference type="Proteomes" id="UP000887578"/>
    </source>
</evidence>
<protein>
    <submittedName>
        <fullName evidence="2">Uncharacterized protein</fullName>
    </submittedName>
</protein>